<dbReference type="Gene3D" id="3.50.80.10">
    <property type="entry name" value="D-tyrosyl-tRNA(Tyr) deacylase"/>
    <property type="match status" value="1"/>
</dbReference>
<dbReference type="PANTHER" id="PTHR10472">
    <property type="entry name" value="D-TYROSYL-TRNA TYR DEACYLASE"/>
    <property type="match status" value="1"/>
</dbReference>
<keyword evidence="2" id="KW-0963">Cytoplasm</keyword>
<comment type="domain">
    <text evidence="2">A Gly-cisPro motif from one monomer fits into the active site of the other monomer to allow specific chiral rejection of L-amino acids.</text>
</comment>
<dbReference type="InterPro" id="IPR003732">
    <property type="entry name" value="Daa-tRNA_deacyls_DTD"/>
</dbReference>
<dbReference type="PANTHER" id="PTHR10472:SF5">
    <property type="entry name" value="D-AMINOACYL-TRNA DEACYLASE 1"/>
    <property type="match status" value="1"/>
</dbReference>
<dbReference type="NCBIfam" id="TIGR00256">
    <property type="entry name" value="D-aminoacyl-tRNA deacylase"/>
    <property type="match status" value="1"/>
</dbReference>
<dbReference type="AlphaFoldDB" id="A0AAX4HNB5"/>
<dbReference type="GO" id="GO:0106026">
    <property type="term" value="F:Gly-tRNA(Ala) deacylase activity"/>
    <property type="evidence" value="ECO:0007669"/>
    <property type="project" value="UniProtKB-UniRule"/>
</dbReference>
<name>A0AAX4HNB5_9BACT</name>
<dbReference type="SUPFAM" id="SSF69500">
    <property type="entry name" value="DTD-like"/>
    <property type="match status" value="1"/>
</dbReference>
<dbReference type="FunFam" id="3.50.80.10:FF:000001">
    <property type="entry name" value="D-aminoacyl-tRNA deacylase"/>
    <property type="match status" value="1"/>
</dbReference>
<evidence type="ECO:0000256" key="1">
    <source>
        <dbReference type="ARBA" id="ARBA00009673"/>
    </source>
</evidence>
<dbReference type="EC" id="3.1.1.-" evidence="2"/>
<comment type="catalytic activity">
    <reaction evidence="2">
        <text>glycyl-tRNA(Ala) + H2O = tRNA(Ala) + glycine + H(+)</text>
        <dbReference type="Rhea" id="RHEA:53744"/>
        <dbReference type="Rhea" id="RHEA-COMP:9657"/>
        <dbReference type="Rhea" id="RHEA-COMP:13640"/>
        <dbReference type="ChEBI" id="CHEBI:15377"/>
        <dbReference type="ChEBI" id="CHEBI:15378"/>
        <dbReference type="ChEBI" id="CHEBI:57305"/>
        <dbReference type="ChEBI" id="CHEBI:78442"/>
        <dbReference type="ChEBI" id="CHEBI:78522"/>
    </reaction>
</comment>
<keyword evidence="2" id="KW-0694">RNA-binding</keyword>
<dbReference type="GO" id="GO:0019478">
    <property type="term" value="P:D-amino acid catabolic process"/>
    <property type="evidence" value="ECO:0007669"/>
    <property type="project" value="UniProtKB-UniRule"/>
</dbReference>
<protein>
    <recommendedName>
        <fullName evidence="2">D-aminoacyl-tRNA deacylase</fullName>
        <shortName evidence="2">DTD</shortName>
        <ecNumber evidence="2">3.1.1.96</ecNumber>
    </recommendedName>
    <alternativeName>
        <fullName evidence="2">Gly-tRNA(Ala) deacylase</fullName>
        <ecNumber evidence="2">3.1.1.-</ecNumber>
    </alternativeName>
</protein>
<comment type="function">
    <text evidence="2">An aminoacyl-tRNA editing enzyme that deacylates mischarged D-aminoacyl-tRNAs. Also deacylates mischarged glycyl-tRNA(Ala), protecting cells against glycine mischarging by AlaRS. Acts via tRNA-based rather than protein-based catalysis; rejects L-amino acids rather than detecting D-amino acids in the active site. By recycling D-aminoacyl-tRNA to D-amino acids and free tRNA molecules, this enzyme counteracts the toxicity associated with the formation of D-aminoacyl-tRNA entities in vivo and helps enforce protein L-homochirality.</text>
</comment>
<dbReference type="GO" id="GO:0051500">
    <property type="term" value="F:D-tyrosyl-tRNA(Tyr) deacylase activity"/>
    <property type="evidence" value="ECO:0007669"/>
    <property type="project" value="TreeGrafter"/>
</dbReference>
<dbReference type="RefSeq" id="WP_321393150.1">
    <property type="nucleotide sequence ID" value="NZ_CP139487.1"/>
</dbReference>
<gene>
    <name evidence="2 3" type="primary">dtd</name>
    <name evidence="3" type="ORF">SOO65_17055</name>
</gene>
<sequence>MKIVVQRVQEASVSVDSEIVGQIGSGLLLLVCFEQGDTEDSLHKAIDKISKLRIFDDAEGRMNLDIQAVKGEILSVSQFTLSWDGTGGHRPSFEKSMAPQEARLKYALFNRELRNRGFTVKEGTFGAFMKVSLVNDGPVTFILQF</sequence>
<dbReference type="GO" id="GO:0000049">
    <property type="term" value="F:tRNA binding"/>
    <property type="evidence" value="ECO:0007669"/>
    <property type="project" value="UniProtKB-UniRule"/>
</dbReference>
<keyword evidence="2" id="KW-0820">tRNA-binding</keyword>
<dbReference type="Pfam" id="PF02580">
    <property type="entry name" value="Tyr_Deacylase"/>
    <property type="match status" value="1"/>
</dbReference>
<comment type="subunit">
    <text evidence="2">Homodimer.</text>
</comment>
<accession>A0AAX4HNB5</accession>
<dbReference type="EMBL" id="CP139487">
    <property type="protein sequence ID" value="WPU64404.1"/>
    <property type="molecule type" value="Genomic_DNA"/>
</dbReference>
<evidence type="ECO:0000313" key="3">
    <source>
        <dbReference type="EMBL" id="WPU64404.1"/>
    </source>
</evidence>
<evidence type="ECO:0000256" key="2">
    <source>
        <dbReference type="HAMAP-Rule" id="MF_00518"/>
    </source>
</evidence>
<dbReference type="GO" id="GO:0005737">
    <property type="term" value="C:cytoplasm"/>
    <property type="evidence" value="ECO:0007669"/>
    <property type="project" value="UniProtKB-SubCell"/>
</dbReference>
<organism evidence="3 4">
    <name type="scientific">Peredibacter starrii</name>
    <dbReference type="NCBI Taxonomy" id="28202"/>
    <lineage>
        <taxon>Bacteria</taxon>
        <taxon>Pseudomonadati</taxon>
        <taxon>Bdellovibrionota</taxon>
        <taxon>Bacteriovoracia</taxon>
        <taxon>Bacteriovoracales</taxon>
        <taxon>Bacteriovoracaceae</taxon>
        <taxon>Peredibacter</taxon>
    </lineage>
</organism>
<dbReference type="Proteomes" id="UP001324634">
    <property type="component" value="Chromosome"/>
</dbReference>
<reference evidence="3 4" key="1">
    <citation type="submission" date="2023-11" db="EMBL/GenBank/DDBJ databases">
        <title>Peredibacter starrii A3.12.</title>
        <authorList>
            <person name="Mitchell R.J."/>
        </authorList>
    </citation>
    <scope>NUCLEOTIDE SEQUENCE [LARGE SCALE GENOMIC DNA]</scope>
    <source>
        <strain evidence="3 4">A3.12</strain>
    </source>
</reference>
<comment type="subcellular location">
    <subcellularLocation>
        <location evidence="2">Cytoplasm</location>
    </subcellularLocation>
</comment>
<dbReference type="GO" id="GO:0043908">
    <property type="term" value="F:Ser(Gly)-tRNA(Ala) hydrolase activity"/>
    <property type="evidence" value="ECO:0007669"/>
    <property type="project" value="UniProtKB-UniRule"/>
</dbReference>
<dbReference type="KEGG" id="psti:SOO65_17055"/>
<proteinExistence type="inferred from homology"/>
<keyword evidence="4" id="KW-1185">Reference proteome</keyword>
<comment type="similarity">
    <text evidence="1 2">Belongs to the DTD family.</text>
</comment>
<evidence type="ECO:0000313" key="4">
    <source>
        <dbReference type="Proteomes" id="UP001324634"/>
    </source>
</evidence>
<keyword evidence="2 3" id="KW-0378">Hydrolase</keyword>
<dbReference type="HAMAP" id="MF_00518">
    <property type="entry name" value="Deacylase_Dtd"/>
    <property type="match status" value="1"/>
</dbReference>
<dbReference type="InterPro" id="IPR023509">
    <property type="entry name" value="DTD-like_sf"/>
</dbReference>
<dbReference type="EC" id="3.1.1.96" evidence="2"/>
<feature type="short sequence motif" description="Gly-cisPro motif, important for rejection of L-amino acids" evidence="2">
    <location>
        <begin position="137"/>
        <end position="138"/>
    </location>
</feature>
<comment type="catalytic activity">
    <reaction evidence="2">
        <text>a D-aminoacyl-tRNA + H2O = a tRNA + a D-alpha-amino acid + H(+)</text>
        <dbReference type="Rhea" id="RHEA:13953"/>
        <dbReference type="Rhea" id="RHEA-COMP:10123"/>
        <dbReference type="Rhea" id="RHEA-COMP:10124"/>
        <dbReference type="ChEBI" id="CHEBI:15377"/>
        <dbReference type="ChEBI" id="CHEBI:15378"/>
        <dbReference type="ChEBI" id="CHEBI:59871"/>
        <dbReference type="ChEBI" id="CHEBI:78442"/>
        <dbReference type="ChEBI" id="CHEBI:79333"/>
        <dbReference type="EC" id="3.1.1.96"/>
    </reaction>
</comment>